<reference evidence="3" key="1">
    <citation type="submission" date="2017-09" db="EMBL/GenBank/DDBJ databases">
        <title>Contemporary evolution of a Lepidopteran species, Heliothis virescens, in response to modern agricultural practices.</title>
        <authorList>
            <person name="Fritz M.L."/>
            <person name="Deyonke A.M."/>
            <person name="Papanicolaou A."/>
            <person name="Micinski S."/>
            <person name="Westbrook J."/>
            <person name="Gould F."/>
        </authorList>
    </citation>
    <scope>NUCLEOTIDE SEQUENCE [LARGE SCALE GENOMIC DNA]</scope>
    <source>
        <strain evidence="3">HvINT-</strain>
        <tissue evidence="3">Whole body</tissue>
    </source>
</reference>
<dbReference type="PANTHER" id="PTHR20870:SF0">
    <property type="entry name" value="BARDET-BIEDL SYNDROME 1 PROTEIN"/>
    <property type="match status" value="1"/>
</dbReference>
<dbReference type="InterPro" id="IPR028784">
    <property type="entry name" value="BBS1"/>
</dbReference>
<dbReference type="GO" id="GO:0034464">
    <property type="term" value="C:BBSome"/>
    <property type="evidence" value="ECO:0007669"/>
    <property type="project" value="InterPro"/>
</dbReference>
<dbReference type="EMBL" id="NWSH01002062">
    <property type="protein sequence ID" value="PCG69274.1"/>
    <property type="molecule type" value="Genomic_DNA"/>
</dbReference>
<dbReference type="GO" id="GO:0005930">
    <property type="term" value="C:axoneme"/>
    <property type="evidence" value="ECO:0007669"/>
    <property type="project" value="TreeGrafter"/>
</dbReference>
<dbReference type="GO" id="GO:0005119">
    <property type="term" value="F:smoothened binding"/>
    <property type="evidence" value="ECO:0007669"/>
    <property type="project" value="TreeGrafter"/>
</dbReference>
<dbReference type="SUPFAM" id="SSF50998">
    <property type="entry name" value="Quinoprotein alcohol dehydrogenase-like"/>
    <property type="match status" value="1"/>
</dbReference>
<organism evidence="3">
    <name type="scientific">Heliothis virescens</name>
    <name type="common">Tobacco budworm moth</name>
    <dbReference type="NCBI Taxonomy" id="7102"/>
    <lineage>
        <taxon>Eukaryota</taxon>
        <taxon>Metazoa</taxon>
        <taxon>Ecdysozoa</taxon>
        <taxon>Arthropoda</taxon>
        <taxon>Hexapoda</taxon>
        <taxon>Insecta</taxon>
        <taxon>Pterygota</taxon>
        <taxon>Neoptera</taxon>
        <taxon>Endopterygota</taxon>
        <taxon>Lepidoptera</taxon>
        <taxon>Glossata</taxon>
        <taxon>Ditrysia</taxon>
        <taxon>Noctuoidea</taxon>
        <taxon>Noctuidae</taxon>
        <taxon>Heliothinae</taxon>
        <taxon>Heliothis</taxon>
    </lineage>
</organism>
<dbReference type="AlphaFoldDB" id="A0A2A4JCJ0"/>
<comment type="caution">
    <text evidence="3">The sequence shown here is derived from an EMBL/GenBank/DDBJ whole genome shotgun (WGS) entry which is preliminary data.</text>
</comment>
<dbReference type="GO" id="GO:0005813">
    <property type="term" value="C:centrosome"/>
    <property type="evidence" value="ECO:0007669"/>
    <property type="project" value="TreeGrafter"/>
</dbReference>
<evidence type="ECO:0000259" key="1">
    <source>
        <dbReference type="Pfam" id="PF14779"/>
    </source>
</evidence>
<evidence type="ECO:0000313" key="3">
    <source>
        <dbReference type="EMBL" id="PCG69274.1"/>
    </source>
</evidence>
<feature type="domain" description="Bardet-Biedl syndrome 1 N-terminal" evidence="1">
    <location>
        <begin position="7"/>
        <end position="266"/>
    </location>
</feature>
<dbReference type="InterPro" id="IPR011047">
    <property type="entry name" value="Quinoprotein_ADH-like_sf"/>
</dbReference>
<dbReference type="GO" id="GO:0005113">
    <property type="term" value="F:patched binding"/>
    <property type="evidence" value="ECO:0007669"/>
    <property type="project" value="TreeGrafter"/>
</dbReference>
<dbReference type="GO" id="GO:1905515">
    <property type="term" value="P:non-motile cilium assembly"/>
    <property type="evidence" value="ECO:0007669"/>
    <property type="project" value="InterPro"/>
</dbReference>
<sequence>MGSMTRWLDVEVGTDDIDLNTLPQNLALLDLQNDNEFKLLVGDFGRGEDGPKLKVFKGAMQISDTVLPDLPLGVVGFYISETIPRSIPIVAVAYSSCVFMYRNMKLFYKYYLPATELSMCEMEVWKQLINPVYHSADAIKPLIESLKAIPLNTLTVQSQNLLSLSPEQQLEYLENNPELPSKMNTEIVCISTLKMHSIEKYSVSCVVVATEDGDVILLDPQTFSLLSQAKICGVKKTPYQMVTTGLYSVDYRITIATREKSVCVLKRDWPEGRILFTTDDHIIAIEVVTADSSVMVICADNTMACYSKKGKKLWCLTLEHRPVAMTLVPVLHLGVTLTGVALASGHVHLYDGKARRDTVFVRDVVSVMKFGQLGQEEHVLIIITGSGNLMLKILKRTAEFSGDSAGVELSAGAAARGRPWLIPKKSKLFLEQAVRERENAGLMHETFQHELNRLRLLAAKTLQEAHLKSDNSVGTGRMESLRLTAEVEGLGPVFRVTLIIENNSKEKAVIGLSILFHGKKLWCLTLEHRPVAMTLVPVLHLGVTLTGVALASGHVHLYDGKARRDTVFVRDVVSVMKFGQLGQEEHVLIIITGSGNLMLKILKRTAEFSGDSAGVELSAGAAARGRPWLIPKKSKLFLEQAVRERENAGLMHETFQHELNRLRLLAAKTLQEAHLKSDNSVGTGRMESLRLTAEVEGLGPVFRVTLIIENNSKEKAVIGLSILFHVHTLNYKVSNPYIKVPLLSPGGKLKFPTKIEEVFDENISPDVLFRPVTGQGGERSLVKVLLLKEGRKTPVLAATVQMPPTDPMMLPFDKMQEIAANDDPNWRIKT</sequence>
<dbReference type="PANTHER" id="PTHR20870">
    <property type="entry name" value="BARDET-BIEDL SYNDROME 1 PROTEIN"/>
    <property type="match status" value="1"/>
</dbReference>
<dbReference type="GO" id="GO:0061512">
    <property type="term" value="P:protein localization to cilium"/>
    <property type="evidence" value="ECO:0007669"/>
    <property type="project" value="TreeGrafter"/>
</dbReference>
<dbReference type="Pfam" id="PF14779">
    <property type="entry name" value="BBS1"/>
    <property type="match status" value="1"/>
</dbReference>
<evidence type="ECO:0000259" key="2">
    <source>
        <dbReference type="Pfam" id="PF23304"/>
    </source>
</evidence>
<protein>
    <submittedName>
        <fullName evidence="3">Uncharacterized protein</fullName>
    </submittedName>
</protein>
<name>A0A2A4JCJ0_HELVI</name>
<dbReference type="InterPro" id="IPR032728">
    <property type="entry name" value="BBS1_N"/>
</dbReference>
<dbReference type="STRING" id="7102.A0A2A4JCJ0"/>
<dbReference type="InterPro" id="IPR056419">
    <property type="entry name" value="GAE_BBS1"/>
</dbReference>
<dbReference type="Pfam" id="PF23304">
    <property type="entry name" value="GAE_BBS1"/>
    <property type="match status" value="2"/>
</dbReference>
<gene>
    <name evidence="3" type="ORF">B5V51_4300</name>
</gene>
<feature type="domain" description="Bardet-Biedl syndrome 1 protein GAE" evidence="2">
    <location>
        <begin position="689"/>
        <end position="805"/>
    </location>
</feature>
<accession>A0A2A4JCJ0</accession>
<feature type="domain" description="Bardet-Biedl syndrome 1 protein GAE" evidence="2">
    <location>
        <begin position="481"/>
        <end position="540"/>
    </location>
</feature>
<proteinExistence type="predicted"/>